<keyword evidence="4" id="KW-1185">Reference proteome</keyword>
<evidence type="ECO:0000256" key="1">
    <source>
        <dbReference type="SAM" id="MobiDB-lite"/>
    </source>
</evidence>
<accession>A0A8C5WJV6</accession>
<evidence type="ECO:0000259" key="2">
    <source>
        <dbReference type="SMART" id="SM00731"/>
    </source>
</evidence>
<evidence type="ECO:0000313" key="4">
    <source>
        <dbReference type="Proteomes" id="UP000694569"/>
    </source>
</evidence>
<protein>
    <recommendedName>
        <fullName evidence="2">SprT-like domain-containing protein</fullName>
    </recommendedName>
</protein>
<dbReference type="InterPro" id="IPR035240">
    <property type="entry name" value="SprT_Zn_ribbon"/>
</dbReference>
<reference evidence="3" key="1">
    <citation type="submission" date="2025-08" db="UniProtKB">
        <authorList>
            <consortium name="Ensembl"/>
        </authorList>
    </citation>
    <scope>IDENTIFICATION</scope>
</reference>
<feature type="region of interest" description="Disordered" evidence="1">
    <location>
        <begin position="138"/>
        <end position="182"/>
    </location>
</feature>
<dbReference type="InterPro" id="IPR006640">
    <property type="entry name" value="SprT-like_domain"/>
</dbReference>
<dbReference type="GO" id="GO:0006974">
    <property type="term" value="P:DNA damage response"/>
    <property type="evidence" value="ECO:0007669"/>
    <property type="project" value="UniProtKB-ARBA"/>
</dbReference>
<dbReference type="OrthoDB" id="20772at2759"/>
<dbReference type="PANTHER" id="PTHR23099:SF0">
    <property type="entry name" value="GERM CELL NUCLEAR ACIDIC PROTEIN"/>
    <property type="match status" value="1"/>
</dbReference>
<dbReference type="GeneTree" id="ENSGT00440000040163"/>
<feature type="region of interest" description="Disordered" evidence="1">
    <location>
        <begin position="195"/>
        <end position="256"/>
    </location>
</feature>
<feature type="compositionally biased region" description="Basic and acidic residues" evidence="1">
    <location>
        <begin position="148"/>
        <end position="161"/>
    </location>
</feature>
<dbReference type="Pfam" id="PF10263">
    <property type="entry name" value="SprT-like"/>
    <property type="match status" value="1"/>
</dbReference>
<feature type="compositionally biased region" description="Basic and acidic residues" evidence="1">
    <location>
        <begin position="240"/>
        <end position="254"/>
    </location>
</feature>
<dbReference type="AlphaFoldDB" id="A0A8C5WJV6"/>
<dbReference type="GO" id="GO:0005634">
    <property type="term" value="C:nucleus"/>
    <property type="evidence" value="ECO:0007669"/>
    <property type="project" value="TreeGrafter"/>
</dbReference>
<organism evidence="3 4">
    <name type="scientific">Leptobrachium leishanense</name>
    <name type="common">Leishan spiny toad</name>
    <dbReference type="NCBI Taxonomy" id="445787"/>
    <lineage>
        <taxon>Eukaryota</taxon>
        <taxon>Metazoa</taxon>
        <taxon>Chordata</taxon>
        <taxon>Craniata</taxon>
        <taxon>Vertebrata</taxon>
        <taxon>Euteleostomi</taxon>
        <taxon>Amphibia</taxon>
        <taxon>Batrachia</taxon>
        <taxon>Anura</taxon>
        <taxon>Pelobatoidea</taxon>
        <taxon>Megophryidae</taxon>
        <taxon>Leptobrachium</taxon>
    </lineage>
</organism>
<dbReference type="PANTHER" id="PTHR23099">
    <property type="entry name" value="TRANSCRIPTIONAL REGULATOR"/>
    <property type="match status" value="1"/>
</dbReference>
<name>A0A8C5WJV6_9ANUR</name>
<dbReference type="Proteomes" id="UP000694569">
    <property type="component" value="Unplaced"/>
</dbReference>
<feature type="compositionally biased region" description="Basic and acidic residues" evidence="1">
    <location>
        <begin position="195"/>
        <end position="212"/>
    </location>
</feature>
<evidence type="ECO:0000313" key="3">
    <source>
        <dbReference type="Ensembl" id="ENSLLEP00000043261.1"/>
    </source>
</evidence>
<reference evidence="3" key="2">
    <citation type="submission" date="2025-09" db="UniProtKB">
        <authorList>
            <consortium name="Ensembl"/>
        </authorList>
    </citation>
    <scope>IDENTIFICATION</scope>
</reference>
<dbReference type="SMART" id="SM00731">
    <property type="entry name" value="SprT"/>
    <property type="match status" value="1"/>
</dbReference>
<sequence>MAYESRSLLERISSRLDPMDRVKQWRGLQIGEIQSPDYGEAESPPLPQCAQELLLSDSDTEITPVEEYISNFKNLCIKSDQEKPRVSVEKLDSSDDDFENFLVKLKTPKPRASKFSGSQTGRVKDFIVDSDDDDFISFFPKNPKGSKKVTEPKSSHSDLLRVPHSNRITSTSGSSPVFVSDSDREDSVVIKSSWRDRTKGKNKNIKSDKDCKPATGSLGFGQSPPRSNKKVSAPSSKFSLDGKDAGRKSEEPIRKLYSSSSEEEFESLIERIKSRTKGQTPSSTVTKSVFNKPFVTEPIKAPCIDLTNIKENGKGHRSKSLTEAPSTPYFVPENINKANLQSVERPIYDGMKIPCKVADCFLQDLSCPKSQYVKCFKQKREELTARLYSLYNHTIFELKLPVNMEIIWNKKMRKTAGYCVTGQKKLPFLQRYARIELSEKVCDSADRLRDTLIHEICHAATWLINGVRDGHGQFWRLYARKATLSHPELPMVTRCHSYEINYKFTYECSRCKNTIGRHSKSLDTEKFVCALCKGKLVLLGSSRKDGSPSVSQLTPFAKFVKENYSSAKKELTGMRHVDVMRKLSADFATKAKITNEIS</sequence>
<feature type="domain" description="SprT-like" evidence="2">
    <location>
        <begin position="381"/>
        <end position="539"/>
    </location>
</feature>
<feature type="compositionally biased region" description="Polar residues" evidence="1">
    <location>
        <begin position="166"/>
        <end position="177"/>
    </location>
</feature>
<dbReference type="Ensembl" id="ENSLLET00000044979.1">
    <property type="protein sequence ID" value="ENSLLEP00000043261.1"/>
    <property type="gene ID" value="ENSLLEG00000027514.1"/>
</dbReference>
<proteinExistence type="predicted"/>
<dbReference type="Pfam" id="PF17283">
    <property type="entry name" value="Zn_ribbon_SprT"/>
    <property type="match status" value="1"/>
</dbReference>